<dbReference type="SUPFAM" id="SSF47413">
    <property type="entry name" value="lambda repressor-like DNA-binding domains"/>
    <property type="match status" value="1"/>
</dbReference>
<dbReference type="Proteomes" id="UP000278351">
    <property type="component" value="Unassembled WGS sequence"/>
</dbReference>
<dbReference type="CDD" id="cd00093">
    <property type="entry name" value="HTH_XRE"/>
    <property type="match status" value="1"/>
</dbReference>
<comment type="caution">
    <text evidence="2">The sequence shown here is derived from an EMBL/GenBank/DDBJ whole genome shotgun (WGS) entry which is preliminary data.</text>
</comment>
<keyword evidence="3" id="KW-1185">Reference proteome</keyword>
<dbReference type="PROSITE" id="PS50943">
    <property type="entry name" value="HTH_CROC1"/>
    <property type="match status" value="1"/>
</dbReference>
<dbReference type="RefSeq" id="WP_123845939.1">
    <property type="nucleotide sequence ID" value="NZ_RPDH01000001.1"/>
</dbReference>
<dbReference type="EMBL" id="RPDH01000001">
    <property type="protein sequence ID" value="RPE13421.1"/>
    <property type="molecule type" value="Genomic_DNA"/>
</dbReference>
<dbReference type="SMART" id="SM00530">
    <property type="entry name" value="HTH_XRE"/>
    <property type="match status" value="1"/>
</dbReference>
<dbReference type="GO" id="GO:0003677">
    <property type="term" value="F:DNA binding"/>
    <property type="evidence" value="ECO:0007669"/>
    <property type="project" value="InterPro"/>
</dbReference>
<evidence type="ECO:0000313" key="3">
    <source>
        <dbReference type="Proteomes" id="UP000278351"/>
    </source>
</evidence>
<dbReference type="InterPro" id="IPR010982">
    <property type="entry name" value="Lambda_DNA-bd_dom_sf"/>
</dbReference>
<evidence type="ECO:0000259" key="1">
    <source>
        <dbReference type="PROSITE" id="PS50943"/>
    </source>
</evidence>
<reference evidence="2 3" key="1">
    <citation type="submission" date="2018-11" db="EMBL/GenBank/DDBJ databases">
        <title>Chitinophaga lutea sp.nov., isolate from arsenic contaminated soil.</title>
        <authorList>
            <person name="Zong Y."/>
        </authorList>
    </citation>
    <scope>NUCLEOTIDE SEQUENCE [LARGE SCALE GENOMIC DNA]</scope>
    <source>
        <strain evidence="2 3">ZY74</strain>
    </source>
</reference>
<proteinExistence type="predicted"/>
<dbReference type="Gene3D" id="1.10.260.40">
    <property type="entry name" value="lambda repressor-like DNA-binding domains"/>
    <property type="match status" value="1"/>
</dbReference>
<name>A0A3N4Q788_9BACT</name>
<feature type="domain" description="HTH cro/C1-type" evidence="1">
    <location>
        <begin position="8"/>
        <end position="62"/>
    </location>
</feature>
<dbReference type="OrthoDB" id="959646at2"/>
<organism evidence="2 3">
    <name type="scientific">Chitinophaga lutea</name>
    <dbReference type="NCBI Taxonomy" id="2488634"/>
    <lineage>
        <taxon>Bacteria</taxon>
        <taxon>Pseudomonadati</taxon>
        <taxon>Bacteroidota</taxon>
        <taxon>Chitinophagia</taxon>
        <taxon>Chitinophagales</taxon>
        <taxon>Chitinophagaceae</taxon>
        <taxon>Chitinophaga</taxon>
    </lineage>
</organism>
<dbReference type="AlphaFoldDB" id="A0A3N4Q788"/>
<sequence>MKEISRKLYLLRVLHNLTQHYMAEQLNVSSSTYVSMESGATNMHCNRLDSILSIFNLSPAQFFAFSEEDILNVVRGHSVVVPNAEPSIYPRIISKLEALNMLLFQLLEMKFDLQKYGIRQLGPHRK</sequence>
<protein>
    <submittedName>
        <fullName evidence="2">XRE family transcriptional regulator</fullName>
    </submittedName>
</protein>
<dbReference type="InterPro" id="IPR001387">
    <property type="entry name" value="Cro/C1-type_HTH"/>
</dbReference>
<gene>
    <name evidence="2" type="ORF">EGT74_07845</name>
</gene>
<dbReference type="Pfam" id="PF01381">
    <property type="entry name" value="HTH_3"/>
    <property type="match status" value="1"/>
</dbReference>
<evidence type="ECO:0000313" key="2">
    <source>
        <dbReference type="EMBL" id="RPE13421.1"/>
    </source>
</evidence>
<accession>A0A3N4Q788</accession>